<accession>A0ACD0WF64</accession>
<sequence length="754" mass="84738">MNYSTLSIASGDTQEIDLGFLEQLKPFWEALKTQSEKAERDGFSIDRFGGMVTYVCSMYGVATFFIAILLNRTSIIASTHRQGRSSRRRRRISVLLDSFLSQSIVLSSMRLLSLGLMLVQVKNILTTLWVVQKTSSPETISRLTKWVPTRFFEYIPEQHVSSKFMSMPRDEVRFGPTSAMLWPFFCSICFSLFTETFCSAISGSKPRITGAATLFEISVACQEMSSGFLPLGVKKVAKRPSEYILLTCLLVLAENIWNQVIGIFNRPNYRLIGSTIANALFIWFFVSTPSAIFSFPSPFILSFAIIVVVLTVIMIALAIFLLAVLAKAQNIEDLNYASYIWSADDDSGFFEKHLNVSSSQDFFTALMNIGLFAVSSAGKSSYITEYNGIIHGNSTWLEEGLWAKVKAQFKVDNLSSSSNLVQDGKVLAFLKANNMTGYANILNSPFPGLIKDSELAVDKSKRLSTIKMRCIYTKAILERFVSLVYSLTIRYAIYKFTPQWLKKKLGHSQDEISLSQENELSLQKNKAPAFVRPLMESKNTTDKNETFNLEGIADETLAEQYAAILKEKELEETDTSPDFILNYEGESESDLESDIESIDIAQGRVLRATNVSDALGELMTPDSMQELLQEENLAILRSHLEYESGGRGVMTRSQYKKTYTSKIQQDESTKLLDLLLSKRKPPTEDDKNGEEDDEDIDPRFACVICQVSPREIITWPCKCFSICESCRLSLVSKGMEGCVTCRRDVEGVSRVYIP</sequence>
<protein>
    <submittedName>
        <fullName evidence="1">Uncharacterized protein</fullName>
    </submittedName>
</protein>
<gene>
    <name evidence="1" type="ORF">EJF14_11034</name>
</gene>
<proteinExistence type="predicted"/>
<dbReference type="Proteomes" id="UP000326582">
    <property type="component" value="Chromosome 1"/>
</dbReference>
<organism evidence="1 2">
    <name type="scientific">Clavispora lusitaniae</name>
    <name type="common">Candida lusitaniae</name>
    <dbReference type="NCBI Taxonomy" id="36911"/>
    <lineage>
        <taxon>Eukaryota</taxon>
        <taxon>Fungi</taxon>
        <taxon>Dikarya</taxon>
        <taxon>Ascomycota</taxon>
        <taxon>Saccharomycotina</taxon>
        <taxon>Pichiomycetes</taxon>
        <taxon>Metschnikowiaceae</taxon>
        <taxon>Clavispora</taxon>
    </lineage>
</organism>
<evidence type="ECO:0000313" key="1">
    <source>
        <dbReference type="EMBL" id="QFZ25914.1"/>
    </source>
</evidence>
<name>A0ACD0WF64_CLALS</name>
<dbReference type="EMBL" id="CP038484">
    <property type="protein sequence ID" value="QFZ25914.1"/>
    <property type="molecule type" value="Genomic_DNA"/>
</dbReference>
<reference evidence="2" key="1">
    <citation type="journal article" date="2019" name="MBio">
        <title>Comparative genomics for the elucidation of multidrug resistance (MDR) in Candida lusitaniae.</title>
        <authorList>
            <person name="Kannan A."/>
            <person name="Asner S.A."/>
            <person name="Trachsel E."/>
            <person name="Kelly S."/>
            <person name="Parker J."/>
            <person name="Sanglard D."/>
        </authorList>
    </citation>
    <scope>NUCLEOTIDE SEQUENCE [LARGE SCALE GENOMIC DNA]</scope>
    <source>
        <strain evidence="2">P1</strain>
    </source>
</reference>
<keyword evidence="2" id="KW-1185">Reference proteome</keyword>
<evidence type="ECO:0000313" key="2">
    <source>
        <dbReference type="Proteomes" id="UP000326582"/>
    </source>
</evidence>